<keyword evidence="2" id="KW-1185">Reference proteome</keyword>
<feature type="non-terminal residue" evidence="1">
    <location>
        <position position="1"/>
    </location>
</feature>
<dbReference type="EMBL" id="CAJVPU010028860">
    <property type="protein sequence ID" value="CAG8708698.1"/>
    <property type="molecule type" value="Genomic_DNA"/>
</dbReference>
<evidence type="ECO:0000313" key="1">
    <source>
        <dbReference type="EMBL" id="CAG8708698.1"/>
    </source>
</evidence>
<organism evidence="1 2">
    <name type="scientific">Dentiscutata heterogama</name>
    <dbReference type="NCBI Taxonomy" id="1316150"/>
    <lineage>
        <taxon>Eukaryota</taxon>
        <taxon>Fungi</taxon>
        <taxon>Fungi incertae sedis</taxon>
        <taxon>Mucoromycota</taxon>
        <taxon>Glomeromycotina</taxon>
        <taxon>Glomeromycetes</taxon>
        <taxon>Diversisporales</taxon>
        <taxon>Gigasporaceae</taxon>
        <taxon>Dentiscutata</taxon>
    </lineage>
</organism>
<proteinExistence type="predicted"/>
<sequence length="196" mass="22988">CAFMVQCLHYFSEYIMKKNKFGLPIRSDSRMSPIHLNDVYCVIHRIVLDKQGQLHREMDRNHQKRHYTLTGPEAISANTFVDMMNIITDANVKFEEIKRQECEAYLRSCATQQDIKPTKSDQHEESRDDLFPSPKHCLNDSEIMTACDVFDYIKSGKANYVSGDVQKITDREPIPVIWFFKNHREEFKPKNPSKLI</sequence>
<dbReference type="Proteomes" id="UP000789702">
    <property type="component" value="Unassembled WGS sequence"/>
</dbReference>
<accession>A0ACA9PGK2</accession>
<name>A0ACA9PGK2_9GLOM</name>
<protein>
    <submittedName>
        <fullName evidence="1">14170_t:CDS:1</fullName>
    </submittedName>
</protein>
<evidence type="ECO:0000313" key="2">
    <source>
        <dbReference type="Proteomes" id="UP000789702"/>
    </source>
</evidence>
<gene>
    <name evidence="1" type="ORF">DHETER_LOCUS12139</name>
</gene>
<reference evidence="1" key="1">
    <citation type="submission" date="2021-06" db="EMBL/GenBank/DDBJ databases">
        <authorList>
            <person name="Kallberg Y."/>
            <person name="Tangrot J."/>
            <person name="Rosling A."/>
        </authorList>
    </citation>
    <scope>NUCLEOTIDE SEQUENCE</scope>
    <source>
        <strain evidence="1">IL203A</strain>
    </source>
</reference>
<comment type="caution">
    <text evidence="1">The sequence shown here is derived from an EMBL/GenBank/DDBJ whole genome shotgun (WGS) entry which is preliminary data.</text>
</comment>